<comment type="subcellular location">
    <subcellularLocation>
        <location evidence="6">Cytoplasm</location>
    </subcellularLocation>
</comment>
<dbReference type="EMBL" id="FR695868">
    <property type="protein sequence ID" value="CBX27956.1"/>
    <property type="molecule type" value="Genomic_DNA"/>
</dbReference>
<accession>E1YBL2</accession>
<keyword evidence="4 6" id="KW-0808">Transferase</keyword>
<dbReference type="InterPro" id="IPR002292">
    <property type="entry name" value="Orn/put_carbamltrans"/>
</dbReference>
<dbReference type="InterPro" id="IPR006131">
    <property type="entry name" value="Asp_carbamoyltransf_Asp/Orn-bd"/>
</dbReference>
<dbReference type="FunFam" id="3.40.50.1370:FF:000008">
    <property type="entry name" value="Ornithine carbamoyltransferase"/>
    <property type="match status" value="1"/>
</dbReference>
<feature type="binding site" evidence="6">
    <location>
        <begin position="135"/>
        <end position="138"/>
    </location>
    <ligand>
        <name>carbamoyl phosphate</name>
        <dbReference type="ChEBI" id="CHEBI:58228"/>
    </ligand>
</feature>
<dbReference type="PANTHER" id="PTHR45753:SF3">
    <property type="entry name" value="ORNITHINE TRANSCARBAMYLASE, MITOCHONDRIAL"/>
    <property type="match status" value="1"/>
</dbReference>
<dbReference type="GO" id="GO:0019240">
    <property type="term" value="P:citrulline biosynthetic process"/>
    <property type="evidence" value="ECO:0007669"/>
    <property type="project" value="TreeGrafter"/>
</dbReference>
<evidence type="ECO:0000313" key="9">
    <source>
        <dbReference type="EMBL" id="CBX27956.1"/>
    </source>
</evidence>
<dbReference type="GO" id="GO:0042450">
    <property type="term" value="P:L-arginine biosynthetic process via ornithine"/>
    <property type="evidence" value="ECO:0007669"/>
    <property type="project" value="UniProtKB-UniRule"/>
</dbReference>
<protein>
    <recommendedName>
        <fullName evidence="3 6">Ornithine carbamoyltransferase</fullName>
        <shortName evidence="6">OTCase</shortName>
        <ecNumber evidence="3 6">2.1.3.3</ecNumber>
    </recommendedName>
</protein>
<feature type="binding site" evidence="6">
    <location>
        <begin position="231"/>
        <end position="232"/>
    </location>
    <ligand>
        <name>L-ornithine</name>
        <dbReference type="ChEBI" id="CHEBI:46911"/>
    </ligand>
</feature>
<feature type="binding site" evidence="6">
    <location>
        <position position="166"/>
    </location>
    <ligand>
        <name>L-ornithine</name>
        <dbReference type="ChEBI" id="CHEBI:46911"/>
    </ligand>
</feature>
<comment type="catalytic activity">
    <reaction evidence="5 6">
        <text>carbamoyl phosphate + L-ornithine = L-citrulline + phosphate + H(+)</text>
        <dbReference type="Rhea" id="RHEA:19513"/>
        <dbReference type="ChEBI" id="CHEBI:15378"/>
        <dbReference type="ChEBI" id="CHEBI:43474"/>
        <dbReference type="ChEBI" id="CHEBI:46911"/>
        <dbReference type="ChEBI" id="CHEBI:57743"/>
        <dbReference type="ChEBI" id="CHEBI:58228"/>
        <dbReference type="EC" id="2.1.3.3"/>
    </reaction>
</comment>
<dbReference type="PRINTS" id="PR00100">
    <property type="entry name" value="AOTCASE"/>
</dbReference>
<gene>
    <name evidence="9" type="ORF">N47_G32800</name>
</gene>
<dbReference type="Gene3D" id="3.40.50.1370">
    <property type="entry name" value="Aspartate/ornithine carbamoyltransferase"/>
    <property type="match status" value="2"/>
</dbReference>
<reference evidence="9" key="1">
    <citation type="journal article" date="2011" name="Environ. Microbiol.">
        <title>Genomic insights into the metabolic potential of the polycyclic aromatic hydrocarbon degrading sulfate-reducing Deltaproteobacterium N47.</title>
        <authorList>
            <person name="Bergmann F."/>
            <person name="Selesi D."/>
            <person name="Weinmaier T."/>
            <person name="Tischler P."/>
            <person name="Rattei T."/>
            <person name="Meckenstock R.U."/>
        </authorList>
    </citation>
    <scope>NUCLEOTIDE SEQUENCE</scope>
</reference>
<evidence type="ECO:0000256" key="6">
    <source>
        <dbReference type="HAMAP-Rule" id="MF_01109"/>
    </source>
</evidence>
<evidence type="ECO:0000259" key="7">
    <source>
        <dbReference type="Pfam" id="PF00185"/>
    </source>
</evidence>
<dbReference type="SUPFAM" id="SSF53671">
    <property type="entry name" value="Aspartate/ornithine carbamoyltransferase"/>
    <property type="match status" value="1"/>
</dbReference>
<keyword evidence="6" id="KW-0963">Cytoplasm</keyword>
<dbReference type="GO" id="GO:0016597">
    <property type="term" value="F:amino acid binding"/>
    <property type="evidence" value="ECO:0007669"/>
    <property type="project" value="InterPro"/>
</dbReference>
<dbReference type="PRINTS" id="PR00102">
    <property type="entry name" value="OTCASE"/>
</dbReference>
<dbReference type="AlphaFoldDB" id="E1YBL2"/>
<evidence type="ECO:0000256" key="2">
    <source>
        <dbReference type="ARBA" id="ARBA00007805"/>
    </source>
</evidence>
<comment type="similarity">
    <text evidence="2 6">Belongs to the aspartate/ornithine carbamoyltransferase superfamily. OTCase family.</text>
</comment>
<proteinExistence type="inferred from homology"/>
<dbReference type="PANTHER" id="PTHR45753">
    <property type="entry name" value="ORNITHINE CARBAMOYLTRANSFERASE, MITOCHONDRIAL"/>
    <property type="match status" value="1"/>
</dbReference>
<dbReference type="HAMAP" id="MF_01109">
    <property type="entry name" value="OTCase"/>
    <property type="match status" value="1"/>
</dbReference>
<feature type="binding site" evidence="6">
    <location>
        <position position="227"/>
    </location>
    <ligand>
        <name>L-ornithine</name>
        <dbReference type="ChEBI" id="CHEBI:46911"/>
    </ligand>
</feature>
<name>E1YBL2_9BACT</name>
<feature type="binding site" evidence="6">
    <location>
        <begin position="57"/>
        <end position="60"/>
    </location>
    <ligand>
        <name>carbamoyl phosphate</name>
        <dbReference type="ChEBI" id="CHEBI:58228"/>
    </ligand>
</feature>
<dbReference type="InterPro" id="IPR006132">
    <property type="entry name" value="Asp/Orn_carbamoyltranf_P-bd"/>
</dbReference>
<dbReference type="EC" id="2.1.3.3" evidence="3 6"/>
<dbReference type="InterPro" id="IPR006130">
    <property type="entry name" value="Asp/Orn_carbamoylTrfase"/>
</dbReference>
<organism evidence="9">
    <name type="scientific">uncultured Desulfobacterium sp</name>
    <dbReference type="NCBI Taxonomy" id="201089"/>
    <lineage>
        <taxon>Bacteria</taxon>
        <taxon>Pseudomonadati</taxon>
        <taxon>Thermodesulfobacteriota</taxon>
        <taxon>Desulfobacteria</taxon>
        <taxon>Desulfobacterales</taxon>
        <taxon>Desulfobacteriaceae</taxon>
        <taxon>Desulfobacterium</taxon>
        <taxon>environmental samples</taxon>
    </lineage>
</organism>
<feature type="binding site" evidence="6">
    <location>
        <position position="84"/>
    </location>
    <ligand>
        <name>carbamoyl phosphate</name>
        <dbReference type="ChEBI" id="CHEBI:58228"/>
    </ligand>
</feature>
<dbReference type="Pfam" id="PF00185">
    <property type="entry name" value="OTCace"/>
    <property type="match status" value="1"/>
</dbReference>
<dbReference type="PROSITE" id="PS00097">
    <property type="entry name" value="CARBAMOYLTRANSFERASE"/>
    <property type="match status" value="1"/>
</dbReference>
<dbReference type="InterPro" id="IPR036901">
    <property type="entry name" value="Asp/Orn_carbamoylTrfase_sf"/>
</dbReference>
<evidence type="ECO:0000256" key="3">
    <source>
        <dbReference type="ARBA" id="ARBA00013007"/>
    </source>
</evidence>
<dbReference type="GO" id="GO:0005737">
    <property type="term" value="C:cytoplasm"/>
    <property type="evidence" value="ECO:0007669"/>
    <property type="project" value="UniProtKB-SubCell"/>
</dbReference>
<evidence type="ECO:0000256" key="5">
    <source>
        <dbReference type="ARBA" id="ARBA00048772"/>
    </source>
</evidence>
<dbReference type="Pfam" id="PF02729">
    <property type="entry name" value="OTCace_N"/>
    <property type="match status" value="1"/>
</dbReference>
<feature type="domain" description="Aspartate/ornithine carbamoyltransferase Asp/Orn-binding" evidence="7">
    <location>
        <begin position="155"/>
        <end position="305"/>
    </location>
</feature>
<dbReference type="NCBIfam" id="TIGR00658">
    <property type="entry name" value="orni_carb_tr"/>
    <property type="match status" value="1"/>
</dbReference>
<feature type="binding site" evidence="6">
    <location>
        <position position="108"/>
    </location>
    <ligand>
        <name>carbamoyl phosphate</name>
        <dbReference type="ChEBI" id="CHEBI:58228"/>
    </ligand>
</feature>
<dbReference type="GO" id="GO:0004585">
    <property type="term" value="F:ornithine carbamoyltransferase activity"/>
    <property type="evidence" value="ECO:0007669"/>
    <property type="project" value="UniProtKB-UniRule"/>
</dbReference>
<evidence type="ECO:0000256" key="4">
    <source>
        <dbReference type="ARBA" id="ARBA00022679"/>
    </source>
</evidence>
<evidence type="ECO:0000259" key="8">
    <source>
        <dbReference type="Pfam" id="PF02729"/>
    </source>
</evidence>
<dbReference type="NCBIfam" id="NF001986">
    <property type="entry name" value="PRK00779.1"/>
    <property type="match status" value="1"/>
</dbReference>
<comment type="pathway">
    <text evidence="1">Amino-acid biosynthesis; L-arginine biosynthesis; L-arginine from L-ornithine and carbamoyl phosphate: step 1/3.</text>
</comment>
<evidence type="ECO:0000256" key="1">
    <source>
        <dbReference type="ARBA" id="ARBA00004975"/>
    </source>
</evidence>
<feature type="binding site" evidence="6">
    <location>
        <begin position="267"/>
        <end position="268"/>
    </location>
    <ligand>
        <name>carbamoyl phosphate</name>
        <dbReference type="ChEBI" id="CHEBI:58228"/>
    </ligand>
</feature>
<feature type="binding site" evidence="6">
    <location>
        <position position="295"/>
    </location>
    <ligand>
        <name>carbamoyl phosphate</name>
        <dbReference type="ChEBI" id="CHEBI:58228"/>
    </ligand>
</feature>
<dbReference type="InterPro" id="IPR024904">
    <property type="entry name" value="OTCase_ArgI"/>
</dbReference>
<sequence length="314" mass="35145">MAEGALKKDILTILDLTKTDIDYLLNRAIELKKMQKQGVSYRPFAGKTLGLIFDKPSTRTRISFEAAMIQLGGTPLFISAKDTQIARDEPIRDTARVLSRYIDCLAIRTYSQGLLDEFAQFSSIPIINALTDLYHPCQVLSDIMTVVEKKGRYDKIKISWIGDGNNVAHSWINAAAVLGLDLVLACPKGYYPDEEILKRAFERGRGKIKLTSDPVEAASDADVLYADVWASMGQENEHKERKLVFEPYKLRGKLLQYASEDVIVMHCLPAHREEEISEEVLEGPKSVVWDQSENKLHMTKAILEALIGGKSAVS</sequence>
<feature type="domain" description="Aspartate/ornithine carbamoyltransferase carbamoyl-P binding" evidence="8">
    <location>
        <begin position="8"/>
        <end position="148"/>
    </location>
</feature>